<dbReference type="Gene3D" id="3.40.50.1820">
    <property type="entry name" value="alpha/beta hydrolase"/>
    <property type="match status" value="1"/>
</dbReference>
<dbReference type="InterPro" id="IPR002471">
    <property type="entry name" value="Pept_S9_AS"/>
</dbReference>
<dbReference type="InterPro" id="IPR023302">
    <property type="entry name" value="Pept_S9A_N"/>
</dbReference>
<dbReference type="FunFam" id="3.40.50.1820:FF:000005">
    <property type="entry name" value="Prolyl endopeptidase"/>
    <property type="match status" value="1"/>
</dbReference>
<keyword evidence="6" id="KW-0720">Serine protease</keyword>
<dbReference type="Gene3D" id="2.130.10.120">
    <property type="entry name" value="Prolyl oligopeptidase, N-terminal domain"/>
    <property type="match status" value="1"/>
</dbReference>
<gene>
    <name evidence="9" type="ORF">DXZ20_17085</name>
</gene>
<sequence length="686" mass="77467">MPFQYPQTRRCDQTDTYHGTAVADPYRWLEDPNSDETKTWVEAQNEVTFGYLRELPAVEPLKKRLTELWNYERYSVPFKRGGRYFYYKNDGLQNQAVLYTQPSLEAEPVVLLDPNTLSTDGTVALGSIAVSEDGRYLAYSLSSSGSDWLEWKVRDIKTGEDTADHLQWSKFSGALWSHDNQGFFYSRYDAPLTDSQFEEVNYFQKLFYHRLGTLQSEDTLVYERPDEKEWGFHGRVTHDGHYLVIYVWRGTDSKNLIFYKDLQDPNGEVIELISEFEASYRLIDNDGTTFWFKTDLNASRGRVIALDLTQGNVPTEIIPEAEETLDSVSLLNNQFVANYLKDAYTTIQIFDLAGHPLRTVALPGIGSVGGFDGKKEDTETFYQFSSFTVPSRIYRYNLETGEKRLFREAAVAFDPNQYETQQVFYTSKDGTRVPMFITHKKGLTPNGQTPTLLYGYGGFNIPLSPNFSVGNLVWLEMGGIYAVANLRGGGEYGKTWHQAGTKLTKQNVFDDFISAAEWLIDNNYTASENLAIMGRSNGGLLVGACMIQRPDLFAAALPAVGVMDMLRFNQFTIGWAWESDYGSPQDPEEFKALYAYSPLHNLNSASYPSTLITTADHDDRVVPAHSFKFAATLQAVHQGDNPVLIRIETKAGHGAGKPTAKIIEEVADKWAFLVKTLDAEGKHLTV</sequence>
<evidence type="ECO:0000313" key="10">
    <source>
        <dbReference type="Proteomes" id="UP000481033"/>
    </source>
</evidence>
<dbReference type="Pfam" id="PF02897">
    <property type="entry name" value="Peptidase_S9_N"/>
    <property type="match status" value="1"/>
</dbReference>
<dbReference type="InterPro" id="IPR051167">
    <property type="entry name" value="Prolyl_oligopep/macrocyclase"/>
</dbReference>
<organism evidence="9 10">
    <name type="scientific">Adonisia turfae CCMR0081</name>
    <dbReference type="NCBI Taxonomy" id="2292702"/>
    <lineage>
        <taxon>Bacteria</taxon>
        <taxon>Bacillati</taxon>
        <taxon>Cyanobacteriota</taxon>
        <taxon>Adonisia</taxon>
        <taxon>Adonisia turfae</taxon>
    </lineage>
</organism>
<dbReference type="GO" id="GO:0070012">
    <property type="term" value="F:oligopeptidase activity"/>
    <property type="evidence" value="ECO:0007669"/>
    <property type="project" value="TreeGrafter"/>
</dbReference>
<comment type="caution">
    <text evidence="9">The sequence shown here is derived from an EMBL/GenBank/DDBJ whole genome shotgun (WGS) entry which is preliminary data.</text>
</comment>
<dbReference type="PANTHER" id="PTHR42881">
    <property type="entry name" value="PROLYL ENDOPEPTIDASE"/>
    <property type="match status" value="1"/>
</dbReference>
<dbReference type="PROSITE" id="PS00708">
    <property type="entry name" value="PRO_ENDOPEP_SER"/>
    <property type="match status" value="1"/>
</dbReference>
<dbReference type="EC" id="3.4.21.26" evidence="3"/>
<dbReference type="GO" id="GO:0006508">
    <property type="term" value="P:proteolysis"/>
    <property type="evidence" value="ECO:0007669"/>
    <property type="project" value="UniProtKB-KW"/>
</dbReference>
<keyword evidence="5" id="KW-0378">Hydrolase</keyword>
<evidence type="ECO:0000256" key="2">
    <source>
        <dbReference type="ARBA" id="ARBA00005228"/>
    </source>
</evidence>
<dbReference type="Pfam" id="PF00326">
    <property type="entry name" value="Peptidase_S9"/>
    <property type="match status" value="1"/>
</dbReference>
<dbReference type="InterPro" id="IPR029058">
    <property type="entry name" value="AB_hydrolase_fold"/>
</dbReference>
<name>A0A6M0RM81_9CYAN</name>
<evidence type="ECO:0000256" key="4">
    <source>
        <dbReference type="ARBA" id="ARBA00022670"/>
    </source>
</evidence>
<proteinExistence type="inferred from homology"/>
<dbReference type="SUPFAM" id="SSF50993">
    <property type="entry name" value="Peptidase/esterase 'gauge' domain"/>
    <property type="match status" value="1"/>
</dbReference>
<evidence type="ECO:0000259" key="7">
    <source>
        <dbReference type="Pfam" id="PF00326"/>
    </source>
</evidence>
<evidence type="ECO:0000313" key="9">
    <source>
        <dbReference type="EMBL" id="NEZ57355.1"/>
    </source>
</evidence>
<dbReference type="PANTHER" id="PTHR42881:SF2">
    <property type="entry name" value="PROLYL ENDOPEPTIDASE"/>
    <property type="match status" value="1"/>
</dbReference>
<comment type="similarity">
    <text evidence="2">Belongs to the peptidase S9A family.</text>
</comment>
<dbReference type="GO" id="GO:0005829">
    <property type="term" value="C:cytosol"/>
    <property type="evidence" value="ECO:0007669"/>
    <property type="project" value="TreeGrafter"/>
</dbReference>
<protein>
    <recommendedName>
        <fullName evidence="3">prolyl oligopeptidase</fullName>
        <ecNumber evidence="3">3.4.21.26</ecNumber>
    </recommendedName>
</protein>
<evidence type="ECO:0000256" key="1">
    <source>
        <dbReference type="ARBA" id="ARBA00001070"/>
    </source>
</evidence>
<dbReference type="FunFam" id="2.130.10.120:FF:000001">
    <property type="entry name" value="Prolyl endopeptidase"/>
    <property type="match status" value="1"/>
</dbReference>
<dbReference type="Proteomes" id="UP000481033">
    <property type="component" value="Unassembled WGS sequence"/>
</dbReference>
<evidence type="ECO:0000256" key="5">
    <source>
        <dbReference type="ARBA" id="ARBA00022801"/>
    </source>
</evidence>
<dbReference type="RefSeq" id="WP_163699434.1">
    <property type="nucleotide sequence ID" value="NZ_QXHD01000004.1"/>
</dbReference>
<dbReference type="GO" id="GO:0004252">
    <property type="term" value="F:serine-type endopeptidase activity"/>
    <property type="evidence" value="ECO:0007669"/>
    <property type="project" value="UniProtKB-EC"/>
</dbReference>
<keyword evidence="4" id="KW-0645">Protease</keyword>
<evidence type="ECO:0000256" key="3">
    <source>
        <dbReference type="ARBA" id="ARBA00011897"/>
    </source>
</evidence>
<dbReference type="PRINTS" id="PR00862">
    <property type="entry name" value="PROLIGOPTASE"/>
</dbReference>
<feature type="domain" description="Peptidase S9 prolyl oligopeptidase catalytic" evidence="7">
    <location>
        <begin position="466"/>
        <end position="678"/>
    </location>
</feature>
<feature type="domain" description="Peptidase S9A N-terminal" evidence="8">
    <location>
        <begin position="6"/>
        <end position="407"/>
    </location>
</feature>
<dbReference type="InterPro" id="IPR002470">
    <property type="entry name" value="Peptidase_S9A"/>
</dbReference>
<evidence type="ECO:0000256" key="6">
    <source>
        <dbReference type="ARBA" id="ARBA00022825"/>
    </source>
</evidence>
<comment type="catalytic activity">
    <reaction evidence="1">
        <text>Hydrolysis of Pro-|-Xaa &gt;&gt; Ala-|-Xaa in oligopeptides.</text>
        <dbReference type="EC" id="3.4.21.26"/>
    </reaction>
</comment>
<dbReference type="AlphaFoldDB" id="A0A6M0RM81"/>
<reference evidence="9 10" key="1">
    <citation type="journal article" date="2020" name="Microb. Ecol.">
        <title>Ecogenomics of the Marine Benthic Filamentous Cyanobacterium Adonisia.</title>
        <authorList>
            <person name="Walter J.M."/>
            <person name="Coutinho F.H."/>
            <person name="Leomil L."/>
            <person name="Hargreaves P.I."/>
            <person name="Campeao M.E."/>
            <person name="Vieira V.V."/>
            <person name="Silva B.S."/>
            <person name="Fistarol G.O."/>
            <person name="Salomon P.S."/>
            <person name="Sawabe T."/>
            <person name="Mino S."/>
            <person name="Hosokawa M."/>
            <person name="Miyashita H."/>
            <person name="Maruyama F."/>
            <person name="van Verk M.C."/>
            <person name="Dutilh B.E."/>
            <person name="Thompson C.C."/>
            <person name="Thompson F.L."/>
        </authorList>
    </citation>
    <scope>NUCLEOTIDE SEQUENCE [LARGE SCALE GENOMIC DNA]</scope>
    <source>
        <strain evidence="9 10">CCMR0081</strain>
    </source>
</reference>
<accession>A0A6M0RM81</accession>
<keyword evidence="10" id="KW-1185">Reference proteome</keyword>
<dbReference type="EMBL" id="QXHD01000004">
    <property type="protein sequence ID" value="NEZ57355.1"/>
    <property type="molecule type" value="Genomic_DNA"/>
</dbReference>
<evidence type="ECO:0000259" key="8">
    <source>
        <dbReference type="Pfam" id="PF02897"/>
    </source>
</evidence>
<dbReference type="SUPFAM" id="SSF53474">
    <property type="entry name" value="alpha/beta-Hydrolases"/>
    <property type="match status" value="1"/>
</dbReference>
<dbReference type="InterPro" id="IPR001375">
    <property type="entry name" value="Peptidase_S9_cat"/>
</dbReference>